<evidence type="ECO:0000256" key="3">
    <source>
        <dbReference type="ARBA" id="ARBA00023186"/>
    </source>
</evidence>
<keyword evidence="2" id="KW-0809">Transit peptide</keyword>
<keyword evidence="5" id="KW-1185">Reference proteome</keyword>
<reference evidence="5" key="1">
    <citation type="journal article" date="2019" name="Int. J. Syst. Evol. Microbiol.">
        <title>The Global Catalogue of Microorganisms (GCM) 10K type strain sequencing project: providing services to taxonomists for standard genome sequencing and annotation.</title>
        <authorList>
            <consortium name="The Broad Institute Genomics Platform"/>
            <consortium name="The Broad Institute Genome Sequencing Center for Infectious Disease"/>
            <person name="Wu L."/>
            <person name="Ma J."/>
        </authorList>
    </citation>
    <scope>NUCLEOTIDE SEQUENCE [LARGE SCALE GENOMIC DNA]</scope>
    <source>
        <strain evidence="5">CCM 7941</strain>
    </source>
</reference>
<dbReference type="PANTHER" id="PTHR21013:SF10">
    <property type="entry name" value="ATP SYNTHASE MITOCHONDRIAL F1 COMPLEX ASSEMBLY FACTOR 2"/>
    <property type="match status" value="1"/>
</dbReference>
<sequence length="257" mass="27816">MGFRAHDGRDPVRLSQQAMQPQLPRRFYREVTVSAGEDGWFSVLLDGRQARTPARRPLRAPTRALAGTIAAEWAAQEKEINPASMPATRMAVAAIDAVEPDPEAALQEIIRYAGSDLLCYRAGGPESLALRQTQLWDPVLAWMDERYGARFALAEGVMFVQQPQAALAAAEAAVRAHAHPFAIAGLHVMTSLAGSVLLALAVREGRLGVAEAWAAAHVDEDHQIALWGEDAEAAQRRARRFTDFRAAADACRAGMAG</sequence>
<comment type="caution">
    <text evidence="4">The sequence shown here is derived from an EMBL/GenBank/DDBJ whole genome shotgun (WGS) entry which is preliminary data.</text>
</comment>
<dbReference type="EMBL" id="JBHRUV010000031">
    <property type="protein sequence ID" value="MFC3266201.1"/>
    <property type="molecule type" value="Genomic_DNA"/>
</dbReference>
<comment type="similarity">
    <text evidence="1">Belongs to the ATP12 family.</text>
</comment>
<dbReference type="InterPro" id="IPR011419">
    <property type="entry name" value="ATP12_ATP_synth-F1-assembly"/>
</dbReference>
<evidence type="ECO:0000313" key="5">
    <source>
        <dbReference type="Proteomes" id="UP001595536"/>
    </source>
</evidence>
<dbReference type="Proteomes" id="UP001595536">
    <property type="component" value="Unassembled WGS sequence"/>
</dbReference>
<evidence type="ECO:0000256" key="2">
    <source>
        <dbReference type="ARBA" id="ARBA00022946"/>
    </source>
</evidence>
<dbReference type="InterPro" id="IPR042272">
    <property type="entry name" value="ATP12_ATP_synth-F1-assembly_N"/>
</dbReference>
<organism evidence="4 5">
    <name type="scientific">Camelimonas abortus</name>
    <dbReference type="NCBI Taxonomy" id="1017184"/>
    <lineage>
        <taxon>Bacteria</taxon>
        <taxon>Pseudomonadati</taxon>
        <taxon>Pseudomonadota</taxon>
        <taxon>Alphaproteobacteria</taxon>
        <taxon>Hyphomicrobiales</taxon>
        <taxon>Chelatococcaceae</taxon>
        <taxon>Camelimonas</taxon>
    </lineage>
</organism>
<dbReference type="Gene3D" id="3.30.2180.10">
    <property type="entry name" value="ATP12-like"/>
    <property type="match status" value="1"/>
</dbReference>
<keyword evidence="3" id="KW-0143">Chaperone</keyword>
<dbReference type="SUPFAM" id="SSF160909">
    <property type="entry name" value="ATP12-like"/>
    <property type="match status" value="1"/>
</dbReference>
<proteinExistence type="inferred from homology"/>
<protein>
    <submittedName>
        <fullName evidence="4">ATP12 family chaperone protein</fullName>
    </submittedName>
</protein>
<dbReference type="PANTHER" id="PTHR21013">
    <property type="entry name" value="ATP SYNTHASE MITOCHONDRIAL F1 COMPLEX ASSEMBLY FACTOR 2/ATP12 PROTEIN, MITOCHONDRIAL PRECURSOR"/>
    <property type="match status" value="1"/>
</dbReference>
<dbReference type="Gene3D" id="1.10.3580.10">
    <property type="entry name" value="ATP12 ATPase"/>
    <property type="match status" value="1"/>
</dbReference>
<accession>A0ABV7LEB6</accession>
<dbReference type="RefSeq" id="WP_376830791.1">
    <property type="nucleotide sequence ID" value="NZ_JBHLWR010000006.1"/>
</dbReference>
<dbReference type="InterPro" id="IPR023335">
    <property type="entry name" value="ATP12_ortho_dom_sf"/>
</dbReference>
<gene>
    <name evidence="4" type="ORF">ACFOEX_07530</name>
</gene>
<dbReference type="Pfam" id="PF07542">
    <property type="entry name" value="ATP12"/>
    <property type="match status" value="1"/>
</dbReference>
<name>A0ABV7LEB6_9HYPH</name>
<evidence type="ECO:0000256" key="1">
    <source>
        <dbReference type="ARBA" id="ARBA00008231"/>
    </source>
</evidence>
<evidence type="ECO:0000313" key="4">
    <source>
        <dbReference type="EMBL" id="MFC3266201.1"/>
    </source>
</evidence>